<name>A0ABU4DTB4_9DEIO</name>
<dbReference type="Proteomes" id="UP001276150">
    <property type="component" value="Unassembled WGS sequence"/>
</dbReference>
<accession>A0ABU4DTB4</accession>
<gene>
    <name evidence="2" type="ORF">ORD21_11060</name>
</gene>
<keyword evidence="1" id="KW-0732">Signal</keyword>
<organism evidence="2 3">
    <name type="scientific">Deinococcus arenicola</name>
    <dbReference type="NCBI Taxonomy" id="2994950"/>
    <lineage>
        <taxon>Bacteria</taxon>
        <taxon>Thermotogati</taxon>
        <taxon>Deinococcota</taxon>
        <taxon>Deinococci</taxon>
        <taxon>Deinococcales</taxon>
        <taxon>Deinococcaceae</taxon>
        <taxon>Deinococcus</taxon>
    </lineage>
</organism>
<dbReference type="RefSeq" id="WP_317640455.1">
    <property type="nucleotide sequence ID" value="NZ_JAPMIV010000019.1"/>
</dbReference>
<comment type="caution">
    <text evidence="2">The sequence shown here is derived from an EMBL/GenBank/DDBJ whole genome shotgun (WGS) entry which is preliminary data.</text>
</comment>
<sequence length="133" mass="14428">MEKRSTLRAWLATAGTVLVMQLASAASASCIYNRTPDRLDINLSCGWVCSNEWHFSPSETKCRGSTGGLVTVFGGVPTHGTIADEVFIHVDDHGYVIVTPGHDGKPIYDTVCSYRQDHSQRECQALLAPNGGF</sequence>
<protein>
    <recommendedName>
        <fullName evidence="4">Secreted protein</fullName>
    </recommendedName>
</protein>
<evidence type="ECO:0000313" key="2">
    <source>
        <dbReference type="EMBL" id="MDV6375125.1"/>
    </source>
</evidence>
<feature type="chain" id="PRO_5047061776" description="Secreted protein" evidence="1">
    <location>
        <begin position="26"/>
        <end position="133"/>
    </location>
</feature>
<feature type="signal peptide" evidence="1">
    <location>
        <begin position="1"/>
        <end position="25"/>
    </location>
</feature>
<evidence type="ECO:0000256" key="1">
    <source>
        <dbReference type="SAM" id="SignalP"/>
    </source>
</evidence>
<dbReference type="EMBL" id="JAPMIV010000019">
    <property type="protein sequence ID" value="MDV6375125.1"/>
    <property type="molecule type" value="Genomic_DNA"/>
</dbReference>
<reference evidence="2 3" key="1">
    <citation type="submission" date="2022-11" db="EMBL/GenBank/DDBJ databases">
        <title>Deinococcus ZS9-10, Low Temperature and Draught-tolerating, UV-resistant Bacteria from Continental Antarctica.</title>
        <authorList>
            <person name="Cheng L."/>
        </authorList>
    </citation>
    <scope>NUCLEOTIDE SEQUENCE [LARGE SCALE GENOMIC DNA]</scope>
    <source>
        <strain evidence="2 3">ZS9-10</strain>
    </source>
</reference>
<evidence type="ECO:0008006" key="4">
    <source>
        <dbReference type="Google" id="ProtNLM"/>
    </source>
</evidence>
<proteinExistence type="predicted"/>
<keyword evidence="3" id="KW-1185">Reference proteome</keyword>
<dbReference type="PROSITE" id="PS51257">
    <property type="entry name" value="PROKAR_LIPOPROTEIN"/>
    <property type="match status" value="1"/>
</dbReference>
<evidence type="ECO:0000313" key="3">
    <source>
        <dbReference type="Proteomes" id="UP001276150"/>
    </source>
</evidence>